<name>A0A226CYY0_FOLCA</name>
<evidence type="ECO:0000313" key="3">
    <source>
        <dbReference type="EMBL" id="OXA38512.1"/>
    </source>
</evidence>
<keyword evidence="4" id="KW-1185">Reference proteome</keyword>
<feature type="region of interest" description="Disordered" evidence="1">
    <location>
        <begin position="1"/>
        <end position="20"/>
    </location>
</feature>
<feature type="region of interest" description="Disordered" evidence="1">
    <location>
        <begin position="231"/>
        <end position="251"/>
    </location>
</feature>
<feature type="domain" description="Tudor" evidence="2">
    <location>
        <begin position="562"/>
        <end position="688"/>
    </location>
</feature>
<protein>
    <recommendedName>
        <fullName evidence="2">Tudor domain-containing protein</fullName>
    </recommendedName>
</protein>
<evidence type="ECO:0000259" key="2">
    <source>
        <dbReference type="Pfam" id="PF00567"/>
    </source>
</evidence>
<dbReference type="SUPFAM" id="SSF63748">
    <property type="entry name" value="Tudor/PWWP/MBT"/>
    <property type="match status" value="1"/>
</dbReference>
<dbReference type="AlphaFoldDB" id="A0A226CYY0"/>
<dbReference type="Proteomes" id="UP000198287">
    <property type="component" value="Unassembled WGS sequence"/>
</dbReference>
<reference evidence="3 4" key="1">
    <citation type="submission" date="2015-12" db="EMBL/GenBank/DDBJ databases">
        <title>The genome of Folsomia candida.</title>
        <authorList>
            <person name="Faddeeva A."/>
            <person name="Derks M.F."/>
            <person name="Anvar Y."/>
            <person name="Smit S."/>
            <person name="Van Straalen N."/>
            <person name="Roelofs D."/>
        </authorList>
    </citation>
    <scope>NUCLEOTIDE SEQUENCE [LARGE SCALE GENOMIC DNA]</scope>
    <source>
        <strain evidence="3 4">VU population</strain>
        <tissue evidence="3">Whole body</tissue>
    </source>
</reference>
<dbReference type="InterPro" id="IPR002999">
    <property type="entry name" value="Tudor"/>
</dbReference>
<sequence length="817" mass="93722">MTDTGYQPHPPPAPAAAGVGLEHDPDQVEYCICRKLEVIEEQERKYNNTSDRKGKHSPESSPLDQLIYMDMLNFNHLLKKAQRADAIRAAYFKGTLPKIKTEITEEDVGLEILQKFGELDDESPKFDPLFLSFKETMQEEFAIFEEAEREELISGNISGFETVEQVRKKMDQWVIENKVDVEMYTNFDPRSNLSKAEWFDLPRPMEEWGQAYLESKAVSLIALNLQTKPVEEKEDKNVPSTDSTPAFEPDVWPPERDLLAESLPVLDNPNCDPQRKEELLRVNLAVFDPKYWNFPKNVSNRNEVSKDEEYFTPLKLCRTLNSLIHQCPLGISSDALNDLYFRTNGSHVTFNIDLCTTSDELDMEDYTEQFFVSLPDIFHASRPIIGGVGKTLLFPAAFKGLIATRRIFDARLTHLIVMTVILNDTGFLHVEEVPSLIWSHFGVDINPFALGYSSTLSFVKDYLSSLRSYVTFVEYFHRQGDTYEPKTFLILTHFPNAIQNFEAYRTQTEDPGMVELEKSRMKNLTLVEKHQAQMIGLKPIMRKVEEIEFSSDFIDLHGPHYCRCSYAISPSSFYVVLHKDFENLRYVTRKLENPATHSNCELPFNFLEEITIGSLVLAKVKPEENVWCRVVVISLPCVNENNPESGIGVKVRQLDYGGLFWVKLDEIAPLPRELGEPIRALAIHCNLQFHDKTLIKKENTADWTDKEREMFIEMVCGQNMKVQLGMPTFHTIMTPVGKQVTEVTDPYGKPCATFPARGNLHLPFPDVRLLPVTKAVVLKTKQPTDDWLNSTIEEFKTSKVFISDLAVEFEKWYKSTK</sequence>
<dbReference type="PANTHER" id="PTHR22948">
    <property type="entry name" value="TUDOR DOMAIN CONTAINING PROTEIN"/>
    <property type="match status" value="1"/>
</dbReference>
<dbReference type="Gene3D" id="2.30.30.140">
    <property type="match status" value="1"/>
</dbReference>
<comment type="caution">
    <text evidence="3">The sequence shown here is derived from an EMBL/GenBank/DDBJ whole genome shotgun (WGS) entry which is preliminary data.</text>
</comment>
<evidence type="ECO:0000256" key="1">
    <source>
        <dbReference type="SAM" id="MobiDB-lite"/>
    </source>
</evidence>
<dbReference type="PANTHER" id="PTHR22948:SF29">
    <property type="entry name" value="FI02030P-RELATED"/>
    <property type="match status" value="1"/>
</dbReference>
<dbReference type="Pfam" id="PF00567">
    <property type="entry name" value="TUDOR"/>
    <property type="match status" value="1"/>
</dbReference>
<organism evidence="3 4">
    <name type="scientific">Folsomia candida</name>
    <name type="common">Springtail</name>
    <dbReference type="NCBI Taxonomy" id="158441"/>
    <lineage>
        <taxon>Eukaryota</taxon>
        <taxon>Metazoa</taxon>
        <taxon>Ecdysozoa</taxon>
        <taxon>Arthropoda</taxon>
        <taxon>Hexapoda</taxon>
        <taxon>Collembola</taxon>
        <taxon>Entomobryomorpha</taxon>
        <taxon>Isotomoidea</taxon>
        <taxon>Isotomidae</taxon>
        <taxon>Proisotominae</taxon>
        <taxon>Folsomia</taxon>
    </lineage>
</organism>
<dbReference type="EMBL" id="LNIX01000045">
    <property type="protein sequence ID" value="OXA38512.1"/>
    <property type="molecule type" value="Genomic_DNA"/>
</dbReference>
<gene>
    <name evidence="3" type="ORF">Fcan01_26747</name>
</gene>
<proteinExistence type="predicted"/>
<dbReference type="InterPro" id="IPR050621">
    <property type="entry name" value="Tudor_domain_containing"/>
</dbReference>
<accession>A0A226CYY0</accession>
<evidence type="ECO:0000313" key="4">
    <source>
        <dbReference type="Proteomes" id="UP000198287"/>
    </source>
</evidence>